<evidence type="ECO:0000313" key="3">
    <source>
        <dbReference type="EMBL" id="LAA60901.1"/>
    </source>
</evidence>
<accession>A0A2D4GMD7</accession>
<evidence type="ECO:0008006" key="4">
    <source>
        <dbReference type="Google" id="ProtNLM"/>
    </source>
</evidence>
<protein>
    <recommendedName>
        <fullName evidence="4">Cadherin cytoplasmic C-terminal domain-containing protein</fullName>
    </recommendedName>
</protein>
<sequence>MLLIIVLLFLVIWLVCLRRAKKKAPPTPPENQHHYLSRQFPNGKKVEPNDSWDNPRWSSGDSDIYAITYEEHLHRYLSLATLPIGIREGTSSSPAVRPGIRTVRNATQV</sequence>
<evidence type="ECO:0000256" key="2">
    <source>
        <dbReference type="SAM" id="SignalP"/>
    </source>
</evidence>
<dbReference type="AlphaFoldDB" id="A0A2D4GMD7"/>
<dbReference type="EMBL" id="IACJ01136645">
    <property type="protein sequence ID" value="LAA60901.1"/>
    <property type="molecule type" value="Transcribed_RNA"/>
</dbReference>
<feature type="region of interest" description="Disordered" evidence="1">
    <location>
        <begin position="88"/>
        <end position="109"/>
    </location>
</feature>
<feature type="region of interest" description="Disordered" evidence="1">
    <location>
        <begin position="23"/>
        <end position="54"/>
    </location>
</feature>
<evidence type="ECO:0000256" key="1">
    <source>
        <dbReference type="SAM" id="MobiDB-lite"/>
    </source>
</evidence>
<organism evidence="3">
    <name type="scientific">Micrurus corallinus</name>
    <name type="common">Brazilian coral snake</name>
    <dbReference type="NCBI Taxonomy" id="54390"/>
    <lineage>
        <taxon>Eukaryota</taxon>
        <taxon>Metazoa</taxon>
        <taxon>Chordata</taxon>
        <taxon>Craniata</taxon>
        <taxon>Vertebrata</taxon>
        <taxon>Euteleostomi</taxon>
        <taxon>Lepidosauria</taxon>
        <taxon>Squamata</taxon>
        <taxon>Bifurcata</taxon>
        <taxon>Unidentata</taxon>
        <taxon>Episquamata</taxon>
        <taxon>Toxicofera</taxon>
        <taxon>Serpentes</taxon>
        <taxon>Colubroidea</taxon>
        <taxon>Elapidae</taxon>
        <taxon>Elapinae</taxon>
        <taxon>Micrurus</taxon>
    </lineage>
</organism>
<reference evidence="3" key="2">
    <citation type="submission" date="2017-11" db="EMBL/GenBank/DDBJ databases">
        <title>Coralsnake Venomics: Analyses of Venom Gland Transcriptomes and Proteomes of Six Brazilian Taxa.</title>
        <authorList>
            <person name="Aird S.D."/>
            <person name="Jorge da Silva N."/>
            <person name="Qiu L."/>
            <person name="Villar-Briones A."/>
            <person name="Aparecida-Saddi V."/>
            <person name="Campos-Telles M.P."/>
            <person name="Grau M."/>
            <person name="Mikheyev A.S."/>
        </authorList>
    </citation>
    <scope>NUCLEOTIDE SEQUENCE</scope>
    <source>
        <tissue evidence="3">Venom_gland</tissue>
    </source>
</reference>
<proteinExistence type="predicted"/>
<reference evidence="3" key="1">
    <citation type="submission" date="2017-07" db="EMBL/GenBank/DDBJ databases">
        <authorList>
            <person name="Mikheyev A."/>
            <person name="Grau M."/>
        </authorList>
    </citation>
    <scope>NUCLEOTIDE SEQUENCE</scope>
    <source>
        <tissue evidence="3">Venom_gland</tissue>
    </source>
</reference>
<feature type="signal peptide" evidence="2">
    <location>
        <begin position="1"/>
        <end position="20"/>
    </location>
</feature>
<feature type="chain" id="PRO_5013642605" description="Cadherin cytoplasmic C-terminal domain-containing protein" evidence="2">
    <location>
        <begin position="21"/>
        <end position="109"/>
    </location>
</feature>
<name>A0A2D4GMD7_MICCO</name>
<keyword evidence="2" id="KW-0732">Signal</keyword>